<dbReference type="Proteomes" id="UP000267464">
    <property type="component" value="Unassembled WGS sequence"/>
</dbReference>
<feature type="transmembrane region" description="Helical" evidence="2">
    <location>
        <begin position="958"/>
        <end position="976"/>
    </location>
</feature>
<keyword evidence="4" id="KW-1185">Reference proteome</keyword>
<dbReference type="InterPro" id="IPR019286">
    <property type="entry name" value="DUF2339_TM"/>
</dbReference>
<feature type="transmembrane region" description="Helical" evidence="2">
    <location>
        <begin position="1124"/>
        <end position="1143"/>
    </location>
</feature>
<feature type="transmembrane region" description="Helical" evidence="2">
    <location>
        <begin position="418"/>
        <end position="441"/>
    </location>
</feature>
<dbReference type="AlphaFoldDB" id="A0A3N7JSR7"/>
<feature type="transmembrane region" description="Helical" evidence="2">
    <location>
        <begin position="524"/>
        <end position="543"/>
    </location>
</feature>
<name>A0A3N7JSR7_9BURK</name>
<feature type="transmembrane region" description="Helical" evidence="2">
    <location>
        <begin position="317"/>
        <end position="339"/>
    </location>
</feature>
<feature type="transmembrane region" description="Helical" evidence="2">
    <location>
        <begin position="1217"/>
        <end position="1237"/>
    </location>
</feature>
<feature type="transmembrane region" description="Helical" evidence="2">
    <location>
        <begin position="499"/>
        <end position="517"/>
    </location>
</feature>
<feature type="transmembrane region" description="Helical" evidence="2">
    <location>
        <begin position="1055"/>
        <end position="1074"/>
    </location>
</feature>
<feature type="transmembrane region" description="Helical" evidence="2">
    <location>
        <begin position="1163"/>
        <end position="1183"/>
    </location>
</feature>
<evidence type="ECO:0000313" key="4">
    <source>
        <dbReference type="Proteomes" id="UP000267464"/>
    </source>
</evidence>
<feature type="region of interest" description="Disordered" evidence="1">
    <location>
        <begin position="187"/>
        <end position="213"/>
    </location>
</feature>
<feature type="transmembrane region" description="Helical" evidence="2">
    <location>
        <begin position="1094"/>
        <end position="1112"/>
    </location>
</feature>
<feature type="transmembrane region" description="Helical" evidence="2">
    <location>
        <begin position="1020"/>
        <end position="1043"/>
    </location>
</feature>
<feature type="transmembrane region" description="Helical" evidence="2">
    <location>
        <begin position="225"/>
        <end position="248"/>
    </location>
</feature>
<feature type="transmembrane region" description="Helical" evidence="2">
    <location>
        <begin position="717"/>
        <end position="740"/>
    </location>
</feature>
<feature type="transmembrane region" description="Helical" evidence="2">
    <location>
        <begin position="904"/>
        <end position="922"/>
    </location>
</feature>
<feature type="transmembrane region" description="Helical" evidence="2">
    <location>
        <begin position="810"/>
        <end position="828"/>
    </location>
</feature>
<evidence type="ECO:0000313" key="3">
    <source>
        <dbReference type="EMBL" id="RQP22035.1"/>
    </source>
</evidence>
<feature type="transmembrane region" description="Helical" evidence="2">
    <location>
        <begin position="840"/>
        <end position="858"/>
    </location>
</feature>
<feature type="transmembrane region" description="Helical" evidence="2">
    <location>
        <begin position="604"/>
        <end position="625"/>
    </location>
</feature>
<feature type="transmembrane region" description="Helical" evidence="2">
    <location>
        <begin position="934"/>
        <end position="952"/>
    </location>
</feature>
<feature type="compositionally biased region" description="Pro residues" evidence="1">
    <location>
        <begin position="200"/>
        <end position="213"/>
    </location>
</feature>
<feature type="transmembrane region" description="Helical" evidence="2">
    <location>
        <begin position="345"/>
        <end position="362"/>
    </location>
</feature>
<evidence type="ECO:0000256" key="1">
    <source>
        <dbReference type="SAM" id="MobiDB-lite"/>
    </source>
</evidence>
<feature type="transmembrane region" description="Helical" evidence="2">
    <location>
        <begin position="260"/>
        <end position="280"/>
    </location>
</feature>
<feature type="transmembrane region" description="Helical" evidence="2">
    <location>
        <begin position="292"/>
        <end position="312"/>
    </location>
</feature>
<feature type="transmembrane region" description="Helical" evidence="2">
    <location>
        <begin position="637"/>
        <end position="656"/>
    </location>
</feature>
<protein>
    <submittedName>
        <fullName evidence="3">DUF2339 domain-containing protein</fullName>
    </submittedName>
</protein>
<feature type="transmembrane region" description="Helical" evidence="2">
    <location>
        <begin position="369"/>
        <end position="388"/>
    </location>
</feature>
<evidence type="ECO:0000256" key="2">
    <source>
        <dbReference type="SAM" id="Phobius"/>
    </source>
</evidence>
<sequence length="1251" mass="133114">MVFVFVLLGALLGGVMAGGTGALVGAVVLPVAWVSIRNRMNDDGDDKPKPSAVPQVTEAQAKAAVPTVQALAARVQALEEQVAQLRRTIAESRPEAVADATAQEEHRSASVLAAMQPPAVATIELPGPAPTVSMAQDLAMPAAAAPIEEVAPAEEPEFDLQPMAATLSESASVTVEQAQAFDLPEAPEANKEQPAWTAPAPRPPAPPRAPTPPLRDQLPPFISNFIFGGNTIVKVGVLILFLGLAFLLRYAAERVTVPIELRYAGVAMVGAFLLGIGWRLRSRSAQQGGSDYGLILQGAGIGVFYLTALAAIKLNPLLTPAVAFTFMALVSVLGAVLAVTQNAPWLALVSVAEGFAAPVLVSTGGGNHVALFSYMLILDVGIFLMAWFRAWRPLNLVGAVATFSLASAWASEHYSDALYASVQFFLIVFFLLFTFIGVLFARRALAQGTEPDESLPLAERAAQALNLVGRVDSTLTFGIPLAAYGLQYLLVQDRPWGPAWSALGFAVFYLLLGGLLLRGGHRRYSLLGEAYVIVSVIFGTLTIPLALEGVWTGATWAVEAAGMYWLGARQRRTYARLFSLAVLAGAVVRLVTSMDVDLQAGTPLLVGSTLGMAMLAASVVAMLLVHRKLPASERNGIESMNDALLPLLAAAAVTSMPWMLLAPRWAGVCTSWLAVVAMLSRERLKAPVLRFAAAVMHVIALASLVLSLRAVDGAAMLASGLSGLVSAVLIGAGLLATAALELRAQWLKLKASAAPTWSLSGSLALVAGIGVMSGSLLFVMPADRAALVWPWLGLGTLWAGLRLSHPALSLSWLALQVVAGIATILYGPALWDATVNGSPWMGPLVLVAAALLAGDWLQRRTAPEWVRWPATQWAMVGWTMAWWIQLLPPEFDRQLQHMQRSALWPAVMVLWVLFSTMLMVGLARWRRWTAMGQASVVALPAWMLLAAVGPVAHGASPSASLGWLAWPLALAWHIALLKVQEESWDAKLLRPLHVLGFWFFLLLGARECQLLMQGLGEPGAAWSVLGFMLVPAAVLVGITRPALLKRWPIAGHAAAYLVAGAAPVALYLLLWLWVGNTQAGSARPLPYVPLLNPLEMGQGLVLLALALWFKALPEEWRARVSRQAMHAVLAATAFALYTGLVLRTCHHWAGVPWDAGDLFQSRLAQAALSVAWSLVAVGAMLLGNRKLSRTVWGAGASLLAVVVAKLFLVELADHGGLYRIVSFIVVGVLLLVVGYFAPLPPSSTNDKPATA</sequence>
<feature type="transmembrane region" description="Helical" evidence="2">
    <location>
        <begin position="574"/>
        <end position="592"/>
    </location>
</feature>
<keyword evidence="2" id="KW-0472">Membrane</keyword>
<accession>A0A3N7JSR7</accession>
<organism evidence="3 4">
    <name type="scientific">Piscinibacter terrae</name>
    <dbReference type="NCBI Taxonomy" id="2496871"/>
    <lineage>
        <taxon>Bacteria</taxon>
        <taxon>Pseudomonadati</taxon>
        <taxon>Pseudomonadota</taxon>
        <taxon>Betaproteobacteria</taxon>
        <taxon>Burkholderiales</taxon>
        <taxon>Sphaerotilaceae</taxon>
        <taxon>Piscinibacter</taxon>
    </lineage>
</organism>
<dbReference type="Pfam" id="PF10101">
    <property type="entry name" value="DUF2339"/>
    <property type="match status" value="2"/>
</dbReference>
<feature type="transmembrane region" description="Helical" evidence="2">
    <location>
        <begin position="988"/>
        <end position="1005"/>
    </location>
</feature>
<dbReference type="OrthoDB" id="207428at2"/>
<gene>
    <name evidence="3" type="ORF">DZC73_23775</name>
</gene>
<feature type="transmembrane region" description="Helical" evidence="2">
    <location>
        <begin position="549"/>
        <end position="567"/>
    </location>
</feature>
<reference evidence="3 4" key="1">
    <citation type="submission" date="2018-08" db="EMBL/GenBank/DDBJ databases">
        <authorList>
            <person name="Khan S.A."/>
            <person name="Jeon C.O."/>
            <person name="Chun B.H."/>
            <person name="Jeong S.E."/>
        </authorList>
    </citation>
    <scope>NUCLEOTIDE SEQUENCE [LARGE SCALE GENOMIC DNA]</scope>
    <source>
        <strain evidence="3 4">S-16</strain>
    </source>
</reference>
<feature type="transmembrane region" description="Helical" evidence="2">
    <location>
        <begin position="691"/>
        <end position="711"/>
    </location>
</feature>
<dbReference type="EMBL" id="QUSW01000008">
    <property type="protein sequence ID" value="RQP22035.1"/>
    <property type="molecule type" value="Genomic_DNA"/>
</dbReference>
<proteinExistence type="predicted"/>
<dbReference type="PANTHER" id="PTHR38434">
    <property type="entry name" value="BLL2549 PROTEIN"/>
    <property type="match status" value="1"/>
</dbReference>
<feature type="transmembrane region" description="Helical" evidence="2">
    <location>
        <begin position="761"/>
        <end position="780"/>
    </location>
</feature>
<dbReference type="RefSeq" id="WP_124542877.1">
    <property type="nucleotide sequence ID" value="NZ_QUSW01000008.1"/>
</dbReference>
<reference evidence="3 4" key="2">
    <citation type="submission" date="2018-12" db="EMBL/GenBank/DDBJ databases">
        <title>Rhizobacter gummiphilus sp. nov., a rubber-degrading bacterium isolated from the soil of a botanical garden in Japan.</title>
        <authorList>
            <person name="Shunsuke S.S."/>
        </authorList>
    </citation>
    <scope>NUCLEOTIDE SEQUENCE [LARGE SCALE GENOMIC DNA]</scope>
    <source>
        <strain evidence="3 4">S-16</strain>
    </source>
</reference>
<dbReference type="PANTHER" id="PTHR38434:SF1">
    <property type="entry name" value="BLL2549 PROTEIN"/>
    <property type="match status" value="1"/>
</dbReference>
<keyword evidence="2" id="KW-0812">Transmembrane</keyword>
<feature type="transmembrane region" description="Helical" evidence="2">
    <location>
        <begin position="1190"/>
        <end position="1211"/>
    </location>
</feature>
<comment type="caution">
    <text evidence="3">The sequence shown here is derived from an EMBL/GenBank/DDBJ whole genome shotgun (WGS) entry which is preliminary data.</text>
</comment>
<keyword evidence="2" id="KW-1133">Transmembrane helix</keyword>
<feature type="transmembrane region" description="Helical" evidence="2">
    <location>
        <begin position="865"/>
        <end position="884"/>
    </location>
</feature>